<reference evidence="1 2" key="1">
    <citation type="submission" date="2016-10" db="EMBL/GenBank/DDBJ databases">
        <authorList>
            <person name="de Groot N.N."/>
        </authorList>
    </citation>
    <scope>NUCLEOTIDE SEQUENCE [LARGE SCALE GENOMIC DNA]</scope>
    <source>
        <strain evidence="1 2">DSM 13760</strain>
    </source>
</reference>
<organism evidence="1 2">
    <name type="scientific">Isobaculum melis</name>
    <dbReference type="NCBI Taxonomy" id="142588"/>
    <lineage>
        <taxon>Bacteria</taxon>
        <taxon>Bacillati</taxon>
        <taxon>Bacillota</taxon>
        <taxon>Bacilli</taxon>
        <taxon>Lactobacillales</taxon>
        <taxon>Carnobacteriaceae</taxon>
        <taxon>Isobaculum</taxon>
    </lineage>
</organism>
<dbReference type="STRING" id="142588.SAMN04488559_11526"/>
<evidence type="ECO:0000313" key="1">
    <source>
        <dbReference type="EMBL" id="SER98795.1"/>
    </source>
</evidence>
<sequence length="125" mass="14596">MMAITIGQSLDFFLDTLLKSSSKNLKLSDEVLEHYLLEEFATGAPAFFSDFTLNRLEDGGIIDDEIVKKSKMLQKKYLLVDSLKVWDASSIRKSEEWKEIMHLSDEIKELIDEKWTEEEIEYLKK</sequence>
<protein>
    <submittedName>
        <fullName evidence="1">Uncharacterized protein</fullName>
    </submittedName>
</protein>
<proteinExistence type="predicted"/>
<name>A0A1H9TNR6_9LACT</name>
<keyword evidence="2" id="KW-1185">Reference proteome</keyword>
<dbReference type="Proteomes" id="UP000198948">
    <property type="component" value="Unassembled WGS sequence"/>
</dbReference>
<dbReference type="EMBL" id="FOHA01000015">
    <property type="protein sequence ID" value="SER98795.1"/>
    <property type="molecule type" value="Genomic_DNA"/>
</dbReference>
<dbReference type="RefSeq" id="WP_092653177.1">
    <property type="nucleotide sequence ID" value="NZ_FOHA01000015.1"/>
</dbReference>
<dbReference type="AlphaFoldDB" id="A0A1H9TNR6"/>
<dbReference type="OrthoDB" id="2618242at2"/>
<accession>A0A1H9TNR6</accession>
<evidence type="ECO:0000313" key="2">
    <source>
        <dbReference type="Proteomes" id="UP000198948"/>
    </source>
</evidence>
<gene>
    <name evidence="1" type="ORF">SAMN04488559_11526</name>
</gene>